<keyword evidence="4 5" id="KW-0949">S-adenosyl-L-methionine</keyword>
<comment type="catalytic activity">
    <reaction evidence="5">
        <text>trans-aconitate + S-adenosyl-L-methionine = (E)-3-(methoxycarbonyl)pent-2-enedioate + S-adenosyl-L-homocysteine</text>
        <dbReference type="Rhea" id="RHEA:14969"/>
        <dbReference type="ChEBI" id="CHEBI:15708"/>
        <dbReference type="ChEBI" id="CHEBI:57470"/>
        <dbReference type="ChEBI" id="CHEBI:57856"/>
        <dbReference type="ChEBI" id="CHEBI:59789"/>
        <dbReference type="EC" id="2.1.1.144"/>
    </reaction>
</comment>
<dbReference type="EMBL" id="NMVQ01000045">
    <property type="protein sequence ID" value="OYO18081.1"/>
    <property type="molecule type" value="Genomic_DNA"/>
</dbReference>
<dbReference type="EC" id="2.1.1.144" evidence="5"/>
<comment type="caution">
    <text evidence="6">The sequence shown here is derived from an EMBL/GenBank/DDBJ whole genome shotgun (WGS) entry which is preliminary data.</text>
</comment>
<dbReference type="HAMAP" id="MF_00560">
    <property type="entry name" value="Tran_acon_Me_trans"/>
    <property type="match status" value="1"/>
</dbReference>
<protein>
    <recommendedName>
        <fullName evidence="5">Trans-aconitate 2-methyltransferase</fullName>
        <ecNumber evidence="5">2.1.1.144</ecNumber>
    </recommendedName>
</protein>
<dbReference type="GO" id="GO:0005737">
    <property type="term" value="C:cytoplasm"/>
    <property type="evidence" value="ECO:0007669"/>
    <property type="project" value="UniProtKB-SubCell"/>
</dbReference>
<evidence type="ECO:0000313" key="6">
    <source>
        <dbReference type="EMBL" id="OYO18081.1"/>
    </source>
</evidence>
<dbReference type="Proteomes" id="UP000216311">
    <property type="component" value="Unassembled WGS sequence"/>
</dbReference>
<proteinExistence type="inferred from homology"/>
<accession>A0A255GR73</accession>
<keyword evidence="7" id="KW-1185">Reference proteome</keyword>
<evidence type="ECO:0000313" key="7">
    <source>
        <dbReference type="Proteomes" id="UP000216311"/>
    </source>
</evidence>
<dbReference type="Gene3D" id="3.40.50.150">
    <property type="entry name" value="Vaccinia Virus protein VP39"/>
    <property type="match status" value="1"/>
</dbReference>
<organism evidence="6 7">
    <name type="scientific">Enemella dayhoffiae</name>
    <dbReference type="NCBI Taxonomy" id="2016507"/>
    <lineage>
        <taxon>Bacteria</taxon>
        <taxon>Bacillati</taxon>
        <taxon>Actinomycetota</taxon>
        <taxon>Actinomycetes</taxon>
        <taxon>Propionibacteriales</taxon>
        <taxon>Propionibacteriaceae</taxon>
        <taxon>Enemella</taxon>
    </lineage>
</organism>
<dbReference type="InterPro" id="IPR023149">
    <property type="entry name" value="Trans_acon_MeTrfase_C"/>
</dbReference>
<name>A0A255GR73_9ACTN</name>
<dbReference type="AlphaFoldDB" id="A0A255GR73"/>
<dbReference type="OrthoDB" id="9795085at2"/>
<dbReference type="SUPFAM" id="SSF53335">
    <property type="entry name" value="S-adenosyl-L-methionine-dependent methyltransferases"/>
    <property type="match status" value="1"/>
</dbReference>
<dbReference type="PANTHER" id="PTHR43861">
    <property type="entry name" value="TRANS-ACONITATE 2-METHYLTRANSFERASE-RELATED"/>
    <property type="match status" value="1"/>
</dbReference>
<dbReference type="InterPro" id="IPR023506">
    <property type="entry name" value="Trans-aconitate_MeTrfase"/>
</dbReference>
<dbReference type="PANTHER" id="PTHR43861:SF1">
    <property type="entry name" value="TRANS-ACONITATE 2-METHYLTRANSFERASE"/>
    <property type="match status" value="1"/>
</dbReference>
<dbReference type="GO" id="GO:0032259">
    <property type="term" value="P:methylation"/>
    <property type="evidence" value="ECO:0007669"/>
    <property type="project" value="UniProtKB-KW"/>
</dbReference>
<dbReference type="RefSeq" id="WP_094365170.1">
    <property type="nucleotide sequence ID" value="NZ_NMVQ01000045.1"/>
</dbReference>
<gene>
    <name evidence="5" type="primary">tam</name>
    <name evidence="6" type="ORF">CGZ93_16100</name>
</gene>
<keyword evidence="2 5" id="KW-0489">Methyltransferase</keyword>
<comment type="function">
    <text evidence="5">Catalyzes the S-adenosylmethionine monomethyl esterification of trans-aconitate.</text>
</comment>
<dbReference type="Gene3D" id="1.10.150.290">
    <property type="entry name" value="S-adenosyl-L-methionine-dependent methyltransferases"/>
    <property type="match status" value="1"/>
</dbReference>
<evidence type="ECO:0000256" key="5">
    <source>
        <dbReference type="HAMAP-Rule" id="MF_00560"/>
    </source>
</evidence>
<comment type="subcellular location">
    <subcellularLocation>
        <location evidence="5">Cytoplasm</location>
    </subcellularLocation>
</comment>
<keyword evidence="1 5" id="KW-0963">Cytoplasm</keyword>
<dbReference type="CDD" id="cd02440">
    <property type="entry name" value="AdoMet_MTases"/>
    <property type="match status" value="1"/>
</dbReference>
<dbReference type="GO" id="GO:0030798">
    <property type="term" value="F:trans-aconitate 2-methyltransferase activity"/>
    <property type="evidence" value="ECO:0007669"/>
    <property type="project" value="UniProtKB-UniRule"/>
</dbReference>
<dbReference type="InterPro" id="IPR029063">
    <property type="entry name" value="SAM-dependent_MTases_sf"/>
</dbReference>
<evidence type="ECO:0000256" key="1">
    <source>
        <dbReference type="ARBA" id="ARBA00022490"/>
    </source>
</evidence>
<evidence type="ECO:0000256" key="4">
    <source>
        <dbReference type="ARBA" id="ARBA00022691"/>
    </source>
</evidence>
<reference evidence="6 7" key="1">
    <citation type="submission" date="2017-07" db="EMBL/GenBank/DDBJ databases">
        <title>Draft whole genome sequences of clinical Proprionibacteriaceae strains.</title>
        <authorList>
            <person name="Bernier A.-M."/>
            <person name="Bernard K."/>
            <person name="Domingo M.-C."/>
        </authorList>
    </citation>
    <scope>NUCLEOTIDE SEQUENCE [LARGE SCALE GENOMIC DNA]</scope>
    <source>
        <strain evidence="6 7">NML 130396</strain>
    </source>
</reference>
<evidence type="ECO:0000256" key="3">
    <source>
        <dbReference type="ARBA" id="ARBA00022679"/>
    </source>
</evidence>
<comment type="similarity">
    <text evidence="5">Belongs to the methyltransferase superfamily. Tam family.</text>
</comment>
<evidence type="ECO:0000256" key="2">
    <source>
        <dbReference type="ARBA" id="ARBA00022603"/>
    </source>
</evidence>
<dbReference type="Pfam" id="PF13489">
    <property type="entry name" value="Methyltransf_23"/>
    <property type="match status" value="1"/>
</dbReference>
<keyword evidence="3 5" id="KW-0808">Transferase</keyword>
<sequence length="257" mass="28665">MADWDPGLYLRYADDRGRPFFDLLARVGAEQPRRVVDLGCGPGNLTRTLGARWPGAELIGVDSSPAMITRARQDDGGPTDPSWVRADLRDWEPDEPVDVIISNAALQWIPDHQQLLPRLLEMLTPDGWLAYQVPVNFNEPSHRLLRELSADPRFASRLDGVATMRQQPTADAVELLAGWGCTVDAWETTYLHVLTGPDPVFSWISGTGARPTLEALPDSLRATFSAEYRKLLRQAYPSRPFGTVLPFPRAFVVAHRI</sequence>